<reference evidence="2" key="1">
    <citation type="journal article" date="2017" name="Proc. Natl. Acad. Sci. U.S.A.">
        <title>Simulation of Deepwater Horizon oil plume reveals substrate specialization within a complex community of hydrocarbon-degraders.</title>
        <authorList>
            <person name="Hu P."/>
            <person name="Dubinsky E.A."/>
            <person name="Probst A.J."/>
            <person name="Wang J."/>
            <person name="Sieber C.M.K."/>
            <person name="Tom L.M."/>
            <person name="Gardinali P."/>
            <person name="Banfield J.F."/>
            <person name="Atlas R.M."/>
            <person name="Andersen G.L."/>
        </authorList>
    </citation>
    <scope>NUCLEOTIDE SEQUENCE [LARGE SCALE GENOMIC DNA]</scope>
</reference>
<dbReference type="PANTHER" id="PTHR35271">
    <property type="entry name" value="ABC TRANSPORTER, SUBSTRATE-BINDING LIPOPROTEIN-RELATED"/>
    <property type="match status" value="1"/>
</dbReference>
<evidence type="ECO:0000313" key="2">
    <source>
        <dbReference type="Proteomes" id="UP000196531"/>
    </source>
</evidence>
<evidence type="ECO:0000313" key="1">
    <source>
        <dbReference type="EMBL" id="OUR95356.1"/>
    </source>
</evidence>
<sequence>MKKFYLLIIVFLCVMPTCLGKTKIFYANSYNEGFFWTGWIVNGFEDVLKKNGYKLETQHGFLNAFTESKLAQKERARKVLKQIKLFNPDLIICTDDDAMALVCLNIRDRKVIFTGINGMDKYLSSEFINSLSKPGHNMTGIFQKTYYSESLNLIKKLFPKARTFAVVKDLSTTSNEQFKELQAEKTTLPLKLIKMIESNKYEIWQEKSKELALKVDVIFYLNANSVFDKNGKQVQYTDVYRWLGNNIKIPTVGTWRGQIENGLLLSASDDGPNQGIYAAYLALKILEGTSPGSLEIKSPPNGIPIINIGTVKKLKIQIKQEHMNIFIDNGKIYGK</sequence>
<gene>
    <name evidence="1" type="ORF">A9Q84_16090</name>
</gene>
<name>A0A1Y5F459_9BACT</name>
<evidence type="ECO:0008006" key="3">
    <source>
        <dbReference type="Google" id="ProtNLM"/>
    </source>
</evidence>
<protein>
    <recommendedName>
        <fullName evidence="3">ABC transporter substrate-binding protein</fullName>
    </recommendedName>
</protein>
<dbReference type="PANTHER" id="PTHR35271:SF1">
    <property type="entry name" value="ABC TRANSPORTER, SUBSTRATE-BINDING LIPOPROTEIN"/>
    <property type="match status" value="1"/>
</dbReference>
<accession>A0A1Y5F459</accession>
<organism evidence="1 2">
    <name type="scientific">Halobacteriovorax marinus</name>
    <dbReference type="NCBI Taxonomy" id="97084"/>
    <lineage>
        <taxon>Bacteria</taxon>
        <taxon>Pseudomonadati</taxon>
        <taxon>Bdellovibrionota</taxon>
        <taxon>Bacteriovoracia</taxon>
        <taxon>Bacteriovoracales</taxon>
        <taxon>Halobacteriovoraceae</taxon>
        <taxon>Halobacteriovorax</taxon>
    </lineage>
</organism>
<dbReference type="Pfam" id="PF04392">
    <property type="entry name" value="ABC_sub_bind"/>
    <property type="match status" value="1"/>
</dbReference>
<dbReference type="Proteomes" id="UP000196531">
    <property type="component" value="Unassembled WGS sequence"/>
</dbReference>
<proteinExistence type="predicted"/>
<dbReference type="Gene3D" id="3.40.50.2300">
    <property type="match status" value="2"/>
</dbReference>
<dbReference type="EMBL" id="MAAO01000008">
    <property type="protein sequence ID" value="OUR95356.1"/>
    <property type="molecule type" value="Genomic_DNA"/>
</dbReference>
<dbReference type="AlphaFoldDB" id="A0A1Y5F459"/>
<comment type="caution">
    <text evidence="1">The sequence shown here is derived from an EMBL/GenBank/DDBJ whole genome shotgun (WGS) entry which is preliminary data.</text>
</comment>
<dbReference type="InterPro" id="IPR007487">
    <property type="entry name" value="ABC_transpt-TYRBP-like"/>
</dbReference>